<feature type="compositionally biased region" description="Low complexity" evidence="8">
    <location>
        <begin position="173"/>
        <end position="185"/>
    </location>
</feature>
<dbReference type="Gene3D" id="1.10.3720.10">
    <property type="entry name" value="MetI-like"/>
    <property type="match status" value="1"/>
</dbReference>
<dbReference type="EMBL" id="JAUFRC010000005">
    <property type="protein sequence ID" value="MDN3714453.1"/>
    <property type="molecule type" value="Genomic_DNA"/>
</dbReference>
<keyword evidence="6 7" id="KW-0472">Membrane</keyword>
<evidence type="ECO:0000256" key="1">
    <source>
        <dbReference type="ARBA" id="ARBA00004651"/>
    </source>
</evidence>
<dbReference type="Pfam" id="PF19300">
    <property type="entry name" value="BPD_transp_1_N"/>
    <property type="match status" value="1"/>
</dbReference>
<dbReference type="SUPFAM" id="SSF161098">
    <property type="entry name" value="MetI-like"/>
    <property type="match status" value="1"/>
</dbReference>
<feature type="region of interest" description="Disordered" evidence="8">
    <location>
        <begin position="169"/>
        <end position="194"/>
    </location>
</feature>
<keyword evidence="11" id="KW-1185">Reference proteome</keyword>
<accession>A0ABT8DCD3</accession>
<keyword evidence="4 7" id="KW-0812">Transmembrane</keyword>
<gene>
    <name evidence="10" type="ORF">QWZ10_26355</name>
</gene>
<feature type="transmembrane region" description="Helical" evidence="7">
    <location>
        <begin position="12"/>
        <end position="31"/>
    </location>
</feature>
<dbReference type="CDD" id="cd06261">
    <property type="entry name" value="TM_PBP2"/>
    <property type="match status" value="1"/>
</dbReference>
<evidence type="ECO:0000313" key="10">
    <source>
        <dbReference type="EMBL" id="MDN3714453.1"/>
    </source>
</evidence>
<comment type="similarity">
    <text evidence="7">Belongs to the binding-protein-dependent transport system permease family.</text>
</comment>
<comment type="caution">
    <text evidence="10">The sequence shown here is derived from an EMBL/GenBank/DDBJ whole genome shotgun (WGS) entry which is preliminary data.</text>
</comment>
<dbReference type="PANTHER" id="PTHR43163:SF6">
    <property type="entry name" value="DIPEPTIDE TRANSPORT SYSTEM PERMEASE PROTEIN DPPB-RELATED"/>
    <property type="match status" value="1"/>
</dbReference>
<evidence type="ECO:0000256" key="4">
    <source>
        <dbReference type="ARBA" id="ARBA00022692"/>
    </source>
</evidence>
<evidence type="ECO:0000256" key="6">
    <source>
        <dbReference type="ARBA" id="ARBA00023136"/>
    </source>
</evidence>
<protein>
    <submittedName>
        <fullName evidence="10">ABC transporter permease</fullName>
    </submittedName>
</protein>
<organism evidence="10 11">
    <name type="scientific">Paracoccus cavernae</name>
    <dbReference type="NCBI Taxonomy" id="1571207"/>
    <lineage>
        <taxon>Bacteria</taxon>
        <taxon>Pseudomonadati</taxon>
        <taxon>Pseudomonadota</taxon>
        <taxon>Alphaproteobacteria</taxon>
        <taxon>Rhodobacterales</taxon>
        <taxon>Paracoccaceae</taxon>
        <taxon>Paracoccus</taxon>
    </lineage>
</organism>
<dbReference type="PROSITE" id="PS50928">
    <property type="entry name" value="ABC_TM1"/>
    <property type="match status" value="1"/>
</dbReference>
<evidence type="ECO:0000259" key="9">
    <source>
        <dbReference type="PROSITE" id="PS50928"/>
    </source>
</evidence>
<keyword evidence="3" id="KW-1003">Cell membrane</keyword>
<proteinExistence type="inferred from homology"/>
<dbReference type="Pfam" id="PF00528">
    <property type="entry name" value="BPD_transp_1"/>
    <property type="match status" value="1"/>
</dbReference>
<dbReference type="InterPro" id="IPR000515">
    <property type="entry name" value="MetI-like"/>
</dbReference>
<keyword evidence="5 7" id="KW-1133">Transmembrane helix</keyword>
<evidence type="ECO:0000313" key="11">
    <source>
        <dbReference type="Proteomes" id="UP001243846"/>
    </source>
</evidence>
<dbReference type="InterPro" id="IPR045621">
    <property type="entry name" value="BPD_transp_1_N"/>
</dbReference>
<comment type="subcellular location">
    <subcellularLocation>
        <location evidence="1 7">Cell membrane</location>
        <topology evidence="1 7">Multi-pass membrane protein</topology>
    </subcellularLocation>
</comment>
<reference evidence="11" key="1">
    <citation type="journal article" date="2019" name="Int. J. Syst. Evol. Microbiol.">
        <title>The Global Catalogue of Microorganisms (GCM) 10K type strain sequencing project: providing services to taxonomists for standard genome sequencing and annotation.</title>
        <authorList>
            <consortium name="The Broad Institute Genomics Platform"/>
            <consortium name="The Broad Institute Genome Sequencing Center for Infectious Disease"/>
            <person name="Wu L."/>
            <person name="Ma J."/>
        </authorList>
    </citation>
    <scope>NUCLEOTIDE SEQUENCE [LARGE SCALE GENOMIC DNA]</scope>
    <source>
        <strain evidence="11">CECT 8482</strain>
    </source>
</reference>
<dbReference type="InterPro" id="IPR035906">
    <property type="entry name" value="MetI-like_sf"/>
</dbReference>
<dbReference type="RefSeq" id="WP_377731789.1">
    <property type="nucleotide sequence ID" value="NZ_JBHSVP010000005.1"/>
</dbReference>
<keyword evidence="2 7" id="KW-0813">Transport</keyword>
<feature type="transmembrane region" description="Helical" evidence="7">
    <location>
        <begin position="98"/>
        <end position="121"/>
    </location>
</feature>
<evidence type="ECO:0000256" key="3">
    <source>
        <dbReference type="ARBA" id="ARBA00022475"/>
    </source>
</evidence>
<evidence type="ECO:0000256" key="7">
    <source>
        <dbReference type="RuleBase" id="RU363032"/>
    </source>
</evidence>
<feature type="domain" description="ABC transmembrane type-1" evidence="9">
    <location>
        <begin position="94"/>
        <end position="194"/>
    </location>
</feature>
<sequence length="194" mass="21101">MVYFILTRLLRALLTLLLVMTFAFFVLRLSGDPAVILLGPDAPQDSIDAFRERWGLNDPLWQQYLAYLLQLAQFDFGVSMRDQVPAIDLVLSRIPATLAITLPALILKVGIGIPAGVYAALHRQSVADRSVIGLSIFGFTIPSFVMGLLLVLIFSVSLGWLARAAKTAGDTRSFPSSPCPSAGSGSWRGSHARR</sequence>
<dbReference type="PANTHER" id="PTHR43163">
    <property type="entry name" value="DIPEPTIDE TRANSPORT SYSTEM PERMEASE PROTEIN DPPB-RELATED"/>
    <property type="match status" value="1"/>
</dbReference>
<evidence type="ECO:0000256" key="5">
    <source>
        <dbReference type="ARBA" id="ARBA00022989"/>
    </source>
</evidence>
<evidence type="ECO:0000256" key="2">
    <source>
        <dbReference type="ARBA" id="ARBA00022448"/>
    </source>
</evidence>
<name>A0ABT8DCD3_9RHOB</name>
<feature type="transmembrane region" description="Helical" evidence="7">
    <location>
        <begin position="141"/>
        <end position="162"/>
    </location>
</feature>
<dbReference type="Proteomes" id="UP001243846">
    <property type="component" value="Unassembled WGS sequence"/>
</dbReference>
<evidence type="ECO:0000256" key="8">
    <source>
        <dbReference type="SAM" id="MobiDB-lite"/>
    </source>
</evidence>